<organism evidence="3 4">
    <name type="scientific">Crocosphaera watsonii WH 0003</name>
    <dbReference type="NCBI Taxonomy" id="423471"/>
    <lineage>
        <taxon>Bacteria</taxon>
        <taxon>Bacillati</taxon>
        <taxon>Cyanobacteriota</taxon>
        <taxon>Cyanophyceae</taxon>
        <taxon>Oscillatoriophycideae</taxon>
        <taxon>Chroococcales</taxon>
        <taxon>Aphanothecaceae</taxon>
        <taxon>Crocosphaera</taxon>
    </lineage>
</organism>
<dbReference type="GeneID" id="88769114"/>
<gene>
    <name evidence="3" type="ORF">CWATWH0003_B176</name>
</gene>
<evidence type="ECO:0000313" key="3">
    <source>
        <dbReference type="EMBL" id="EHJ09386.1"/>
    </source>
</evidence>
<dbReference type="GO" id="GO:0030288">
    <property type="term" value="C:outer membrane-bounded periplasmic space"/>
    <property type="evidence" value="ECO:0007669"/>
    <property type="project" value="TreeGrafter"/>
</dbReference>
<dbReference type="Gene3D" id="1.10.10.1770">
    <property type="entry name" value="Gun4-like"/>
    <property type="match status" value="1"/>
</dbReference>
<dbReference type="EMBL" id="AESD01001030">
    <property type="protein sequence ID" value="EHJ09386.1"/>
    <property type="molecule type" value="Genomic_DNA"/>
</dbReference>
<comment type="caution">
    <text evidence="3">The sequence shown here is derived from an EMBL/GenBank/DDBJ whole genome shotgun (WGS) entry which is preliminary data.</text>
</comment>
<dbReference type="Gene3D" id="1.25.40.620">
    <property type="match status" value="1"/>
</dbReference>
<dbReference type="PANTHER" id="PTHR34800">
    <property type="entry name" value="TETRAPYRROLE-BINDING PROTEIN, CHLOROPLASTIC"/>
    <property type="match status" value="1"/>
</dbReference>
<evidence type="ECO:0000313" key="4">
    <source>
        <dbReference type="Proteomes" id="UP000003477"/>
    </source>
</evidence>
<dbReference type="InterPro" id="IPR037215">
    <property type="entry name" value="GUN4-like_sf"/>
</dbReference>
<proteinExistence type="predicted"/>
<name>G5JEI9_CROWT</name>
<dbReference type="Proteomes" id="UP000003477">
    <property type="component" value="Unassembled WGS sequence"/>
</dbReference>
<protein>
    <recommendedName>
        <fullName evidence="2">GUN4-like domain-containing protein</fullName>
    </recommendedName>
</protein>
<feature type="domain" description="GUN4-like" evidence="2">
    <location>
        <begin position="8"/>
        <end position="152"/>
    </location>
</feature>
<sequence>MSYKSPLCINYDKLESLLSTEKYKEADRETNQLLERINSDERKKRREQYRRDPSIDESSFFTAKEDIKIIDQIWMQYSRGRFSFTKQYEIYRSCGGSNDFSRSRKKDRDALVKFFKEVGWYSSSLAIYGKPGGKSLTFSFDAPVGHLPSFAKRTKTELGVMDSVDTGEKKSTWDWGNIVERLT</sequence>
<evidence type="ECO:0000259" key="2">
    <source>
        <dbReference type="Pfam" id="PF05419"/>
    </source>
</evidence>
<dbReference type="PATRIC" id="fig|423471.3.peg.5445"/>
<reference evidence="3 4" key="1">
    <citation type="journal article" date="2011" name="Front. Microbiol.">
        <title>Two Strains of Crocosphaera watsonii with Highly Conserved Genomes are Distinguished by Strain-Specific Features.</title>
        <authorList>
            <person name="Bench S.R."/>
            <person name="Ilikchyan I.N."/>
            <person name="Tripp H.J."/>
            <person name="Zehr J.P."/>
        </authorList>
    </citation>
    <scope>NUCLEOTIDE SEQUENCE [LARGE SCALE GENOMIC DNA]</scope>
    <source>
        <strain evidence="3 4">WH 0003</strain>
    </source>
</reference>
<accession>G5JEI9</accession>
<dbReference type="GO" id="GO:0046906">
    <property type="term" value="F:tetrapyrrole binding"/>
    <property type="evidence" value="ECO:0007669"/>
    <property type="project" value="TreeGrafter"/>
</dbReference>
<dbReference type="AlphaFoldDB" id="G5JEI9"/>
<dbReference type="RefSeq" id="WP_007313555.1">
    <property type="nucleotide sequence ID" value="NZ_AESD01001030.1"/>
</dbReference>
<dbReference type="InterPro" id="IPR008629">
    <property type="entry name" value="GUN4-like"/>
</dbReference>
<dbReference type="Pfam" id="PF05419">
    <property type="entry name" value="GUN4"/>
    <property type="match status" value="1"/>
</dbReference>
<dbReference type="PANTHER" id="PTHR34800:SF1">
    <property type="entry name" value="TETRAPYRROLE-BINDING PROTEIN, CHLOROPLASTIC"/>
    <property type="match status" value="1"/>
</dbReference>
<dbReference type="SUPFAM" id="SSF140869">
    <property type="entry name" value="GUN4-like"/>
    <property type="match status" value="1"/>
</dbReference>
<evidence type="ECO:0000256" key="1">
    <source>
        <dbReference type="SAM" id="MobiDB-lite"/>
    </source>
</evidence>
<feature type="region of interest" description="Disordered" evidence="1">
    <location>
        <begin position="26"/>
        <end position="50"/>
    </location>
</feature>